<feature type="region of interest" description="Disordered" evidence="2">
    <location>
        <begin position="394"/>
        <end position="422"/>
    </location>
</feature>
<feature type="compositionally biased region" description="Basic and acidic residues" evidence="2">
    <location>
        <begin position="95"/>
        <end position="109"/>
    </location>
</feature>
<dbReference type="SUPFAM" id="SSF52047">
    <property type="entry name" value="RNI-like"/>
    <property type="match status" value="1"/>
</dbReference>
<protein>
    <submittedName>
        <fullName evidence="3">LAMI_0D03004g1_1</fullName>
    </submittedName>
</protein>
<sequence>MPIDDNNAGDESKKELLERLKHQDLNLSWLTRPGGVSNVKPEEDEDRKEERAKSRDGLVKGARRGERRMSDVGAKSQRLDDTSSDARALQVSSARRKDVKNEGSPEDRTSVVIGPNRVLRERRSSVSAGNQGRDWQVVHENPLDPEISLRRTKSLSMNSNGHIEEPKKEKRGFFRSLFGRKKKDENTSENAENMRKPQSNSQSSVSSKRRNSISSAKPSVSAERLSSVPEGVQAPALDESSRDASCDASRDTGIPLTRSKTAPTGNGSWDPRLKEFLDECKKEISSTGSRPTGTAIPPTLGKRRRFSDNFRGRPNFSIDDSLERPASVRSSRVDFKGRPIPAHPAKSQFPSALKHKPRRSASNSLSKHPTAPSPTTTNKFGAFLKKVTSHVEDHSFISDSSSDESSDESSAETELSVKEGEIPGLENIKPLKRVAFATNTYFNDPPQQICSRFPRKGEVEVKSDGSVIIHRLTPEERREILQNTSAGIVVGGSGHLKLITDDSSGEDDAKRAEEKIPPGHIRSSDLDSSNESSAQRRQIGLAAAEAAAEARAMERPADAGKVDGATEEDVQVSTSASKVTIDKPMVSRRSNVSLASVVTDESETPDERLPPEHPLIPHDVVYTRCCHLREILPIPATLKQLKKGSTDPIPLLQLRNPKPSLVEVLSFSDFLSISPVLCLSLDGVNLSTEMLRVILSSLMFKENFEKLSLRNTPLDDEGWKILCFYISRCRSLLSLDLTMVPGITVNVQRPSKSSQKSKVIRMECDMNDRSSMNWDLLSAAIVSKGGLEEVILSGAKMSLLEFVNFVEVACIKTERLGLAYNDLSQEQCSVMASWLVNSKVTGIDVGFNDLRGKLQAFSNAVMNKIKHTKNVFKYISFNSTNLEVPEGANPGNNEVLNLLNVLCYCENLKFVDFSNNPNMFPGVLNTLTDCLPVFVNLMRLHLDDNNLSSTSVVTLAEVLPMCKKLNYVSMKGTKLDFAASRALAAAVRKSNSIITVDINEENVPDKIKEKISIYSMRNMEAEIQRVNNPQVNKVSNDLSCLQDELAELLTDKPSTTEELDEGVRKFLLRLDKARGLIKRLTEDLFELRVNGQLSREGKETLIRFCFFDATFERGLELLAKRYNNKIPALNKYTNLGSSSDIIDGEDEKNTHLANNDGIHRTASAATLSSMHFKKTGHSALLPFHQPSLETQDPAEDAIEIKDDVSKAGQAADSQLREEGTVLRNTHDLMQQLSRKGDEGENMDLPQHLKDAAAAYDGGVIKDFILSHDITSVVSVLENLQKEGVELEDFFKKSNKASESSVDSKALSPSANSIVGVQANLMDSRGRAAESSDSETDSDVSSKHEEHAIDRAYDQILDNIERVRTNNNS</sequence>
<dbReference type="Proteomes" id="UP000191024">
    <property type="component" value="Chromosome D"/>
</dbReference>
<keyword evidence="1" id="KW-0175">Coiled coil</keyword>
<organism evidence="3 4">
    <name type="scientific">Lachancea mirantina</name>
    <dbReference type="NCBI Taxonomy" id="1230905"/>
    <lineage>
        <taxon>Eukaryota</taxon>
        <taxon>Fungi</taxon>
        <taxon>Dikarya</taxon>
        <taxon>Ascomycota</taxon>
        <taxon>Saccharomycotina</taxon>
        <taxon>Saccharomycetes</taxon>
        <taxon>Saccharomycetales</taxon>
        <taxon>Saccharomycetaceae</taxon>
        <taxon>Lachancea</taxon>
    </lineage>
</organism>
<feature type="compositionally biased region" description="Basic and acidic residues" evidence="2">
    <location>
        <begin position="48"/>
        <end position="70"/>
    </location>
</feature>
<feature type="compositionally biased region" description="Basic and acidic residues" evidence="2">
    <location>
        <begin position="239"/>
        <end position="250"/>
    </location>
</feature>
<dbReference type="Gene3D" id="3.80.10.10">
    <property type="entry name" value="Ribonuclease Inhibitor"/>
    <property type="match status" value="1"/>
</dbReference>
<feature type="compositionally biased region" description="Polar residues" evidence="2">
    <location>
        <begin position="360"/>
        <end position="379"/>
    </location>
</feature>
<feature type="compositionally biased region" description="Basic and acidic residues" evidence="2">
    <location>
        <begin position="162"/>
        <end position="172"/>
    </location>
</feature>
<keyword evidence="4" id="KW-1185">Reference proteome</keyword>
<dbReference type="OrthoDB" id="8436363at2759"/>
<dbReference type="EMBL" id="LT598463">
    <property type="protein sequence ID" value="SCU86640.1"/>
    <property type="molecule type" value="Genomic_DNA"/>
</dbReference>
<feature type="compositionally biased region" description="Basic and acidic residues" evidence="2">
    <location>
        <begin position="1339"/>
        <end position="1351"/>
    </location>
</feature>
<name>A0A1G4J9H3_9SACH</name>
<dbReference type="InterPro" id="IPR032675">
    <property type="entry name" value="LRR_dom_sf"/>
</dbReference>
<feature type="compositionally biased region" description="Acidic residues" evidence="2">
    <location>
        <begin position="401"/>
        <end position="411"/>
    </location>
</feature>
<feature type="region of interest" description="Disordered" evidence="2">
    <location>
        <begin position="30"/>
        <end position="379"/>
    </location>
</feature>
<evidence type="ECO:0000256" key="1">
    <source>
        <dbReference type="SAM" id="Coils"/>
    </source>
</evidence>
<feature type="region of interest" description="Disordered" evidence="2">
    <location>
        <begin position="499"/>
        <end position="576"/>
    </location>
</feature>
<feature type="compositionally biased region" description="Polar residues" evidence="2">
    <location>
        <begin position="258"/>
        <end position="267"/>
    </location>
</feature>
<feature type="region of interest" description="Disordered" evidence="2">
    <location>
        <begin position="1316"/>
        <end position="1351"/>
    </location>
</feature>
<feature type="compositionally biased region" description="Basic and acidic residues" evidence="2">
    <location>
        <begin position="271"/>
        <end position="284"/>
    </location>
</feature>
<accession>A0A1G4J9H3</accession>
<proteinExistence type="predicted"/>
<feature type="coiled-coil region" evidence="1">
    <location>
        <begin position="1031"/>
        <end position="1090"/>
    </location>
</feature>
<feature type="compositionally biased region" description="Basic and acidic residues" evidence="2">
    <location>
        <begin position="507"/>
        <end position="525"/>
    </location>
</feature>
<evidence type="ECO:0000313" key="4">
    <source>
        <dbReference type="Proteomes" id="UP000191024"/>
    </source>
</evidence>
<feature type="compositionally biased region" description="Basic and acidic residues" evidence="2">
    <location>
        <begin position="551"/>
        <end position="561"/>
    </location>
</feature>
<reference evidence="3 4" key="1">
    <citation type="submission" date="2016-03" db="EMBL/GenBank/DDBJ databases">
        <authorList>
            <person name="Devillers H."/>
        </authorList>
    </citation>
    <scope>NUCLEOTIDE SEQUENCE [LARGE SCALE GENOMIC DNA]</scope>
    <source>
        <strain evidence="3">CBS 11717</strain>
    </source>
</reference>
<evidence type="ECO:0000256" key="2">
    <source>
        <dbReference type="SAM" id="MobiDB-lite"/>
    </source>
</evidence>
<evidence type="ECO:0000313" key="3">
    <source>
        <dbReference type="EMBL" id="SCU86640.1"/>
    </source>
</evidence>
<gene>
    <name evidence="3" type="ORF">LAMI_0D03004G</name>
</gene>